<evidence type="ECO:0000256" key="1">
    <source>
        <dbReference type="ARBA" id="ARBA00004127"/>
    </source>
</evidence>
<evidence type="ECO:0000256" key="4">
    <source>
        <dbReference type="ARBA" id="ARBA00022989"/>
    </source>
</evidence>
<dbReference type="HOGENOM" id="CLU_307785_0_0_1"/>
<evidence type="ECO:0000256" key="3">
    <source>
        <dbReference type="ARBA" id="ARBA00022692"/>
    </source>
</evidence>
<feature type="repeat" description="RCC1" evidence="7">
    <location>
        <begin position="724"/>
        <end position="802"/>
    </location>
</feature>
<dbReference type="Proteomes" id="UP000019377">
    <property type="component" value="Unassembled WGS sequence"/>
</dbReference>
<feature type="compositionally biased region" description="Polar residues" evidence="8">
    <location>
        <begin position="219"/>
        <end position="234"/>
    </location>
</feature>
<organism evidence="10 11">
    <name type="scientific">Kalmanozyma brasiliensis (strain GHG001)</name>
    <name type="common">Yeast</name>
    <name type="synonym">Pseudozyma brasiliensis</name>
    <dbReference type="NCBI Taxonomy" id="1365824"/>
    <lineage>
        <taxon>Eukaryota</taxon>
        <taxon>Fungi</taxon>
        <taxon>Dikarya</taxon>
        <taxon>Basidiomycota</taxon>
        <taxon>Ustilaginomycotina</taxon>
        <taxon>Ustilaginomycetes</taxon>
        <taxon>Ustilaginales</taxon>
        <taxon>Ustilaginaceae</taxon>
        <taxon>Kalmanozyma</taxon>
    </lineage>
</organism>
<dbReference type="OrthoDB" id="19859at2759"/>
<feature type="region of interest" description="Disordered" evidence="8">
    <location>
        <begin position="253"/>
        <end position="376"/>
    </location>
</feature>
<feature type="compositionally biased region" description="Low complexity" evidence="8">
    <location>
        <begin position="253"/>
        <end position="264"/>
    </location>
</feature>
<dbReference type="GeneID" id="27420842"/>
<dbReference type="Pfam" id="PF02535">
    <property type="entry name" value="Zip"/>
    <property type="match status" value="1"/>
</dbReference>
<evidence type="ECO:0000256" key="7">
    <source>
        <dbReference type="PROSITE-ProRule" id="PRU00235"/>
    </source>
</evidence>
<evidence type="ECO:0000256" key="5">
    <source>
        <dbReference type="ARBA" id="ARBA00023034"/>
    </source>
</evidence>
<feature type="region of interest" description="Disordered" evidence="8">
    <location>
        <begin position="175"/>
        <end position="234"/>
    </location>
</feature>
<protein>
    <submittedName>
        <fullName evidence="10">Uncharacterized protein</fullName>
    </submittedName>
</protein>
<evidence type="ECO:0000256" key="2">
    <source>
        <dbReference type="ARBA" id="ARBA00004394"/>
    </source>
</evidence>
<evidence type="ECO:0000313" key="11">
    <source>
        <dbReference type="Proteomes" id="UP000019377"/>
    </source>
</evidence>
<evidence type="ECO:0000313" key="10">
    <source>
        <dbReference type="EMBL" id="EST06729.1"/>
    </source>
</evidence>
<feature type="compositionally biased region" description="Basic and acidic residues" evidence="8">
    <location>
        <begin position="291"/>
        <end position="306"/>
    </location>
</feature>
<dbReference type="GO" id="GO:0046873">
    <property type="term" value="F:metal ion transmembrane transporter activity"/>
    <property type="evidence" value="ECO:0007669"/>
    <property type="project" value="InterPro"/>
</dbReference>
<dbReference type="Pfam" id="PF13540">
    <property type="entry name" value="RCC1_2"/>
    <property type="match status" value="1"/>
</dbReference>
<evidence type="ECO:0000256" key="8">
    <source>
        <dbReference type="SAM" id="MobiDB-lite"/>
    </source>
</evidence>
<name>V5EWM8_KALBG</name>
<feature type="region of interest" description="Disordered" evidence="8">
    <location>
        <begin position="116"/>
        <end position="148"/>
    </location>
</feature>
<dbReference type="PROSITE" id="PS00626">
    <property type="entry name" value="RCC1_2"/>
    <property type="match status" value="1"/>
</dbReference>
<dbReference type="PANTHER" id="PTHR16133:SF0">
    <property type="entry name" value="ZINC_IRON REGULATED TRANSPORTER-RELATED PROTEIN 102B, ISOFORM E"/>
    <property type="match status" value="1"/>
</dbReference>
<reference evidence="11" key="1">
    <citation type="journal article" date="2013" name="Genome Announc.">
        <title>Draft genome sequence of Pseudozyma brasiliensis sp. nov. strain GHG001, a high producer of endo-1,4-xylanase isolated from an insect pest of sugarcane.</title>
        <authorList>
            <person name="Oliveira J.V.D.C."/>
            <person name="dos Santos R.A.C."/>
            <person name="Borges T.A."/>
            <person name="Riano-Pachon D.M."/>
            <person name="Goldman G.H."/>
        </authorList>
    </citation>
    <scope>NUCLEOTIDE SEQUENCE [LARGE SCALE GENOMIC DNA]</scope>
    <source>
        <strain evidence="11">GHG001</strain>
    </source>
</reference>
<dbReference type="Gene3D" id="2.130.10.30">
    <property type="entry name" value="Regulator of chromosome condensation 1/beta-lactamase-inhibitor protein II"/>
    <property type="match status" value="1"/>
</dbReference>
<feature type="repeat" description="RCC1" evidence="7">
    <location>
        <begin position="803"/>
        <end position="867"/>
    </location>
</feature>
<dbReference type="InterPro" id="IPR000408">
    <property type="entry name" value="Reg_chr_condens"/>
</dbReference>
<evidence type="ECO:0000256" key="6">
    <source>
        <dbReference type="ARBA" id="ARBA00023136"/>
    </source>
</evidence>
<comment type="subcellular location">
    <subcellularLocation>
        <location evidence="1">Endomembrane system</location>
        <topology evidence="1">Multi-pass membrane protein</topology>
    </subcellularLocation>
    <subcellularLocation>
        <location evidence="2">Golgi apparatus membrane</location>
    </subcellularLocation>
</comment>
<feature type="transmembrane region" description="Helical" evidence="9">
    <location>
        <begin position="444"/>
        <end position="467"/>
    </location>
</feature>
<sequence length="960" mass="102817">MSGFIAFVLMVSGMGVGTLVCGLAPLSLPLSHRMMRVLEVFGAGLLVGAAVTVVIPEGASSLFSNIAPESHASVNAYANMLHPAGAVKPFAPLQVQTIPTQSAQEPWAWSFVTKRSEEPAHDGEHEHQHEHEHDHANDDHDHKGFSQSDAEHRLGSSILFGIVLMYIIDQLTSSSGSSLPAHNDKTQQNGSSSHNHDYPTRPRLETHRLSKSFHHKNDPTATPTGIHKTSSRASFTIFDRSQHGIADIDEEAQLSSASAQNASSRNEPHRRIESAATASSSNSDQDLPDDYDTHDPEHYHHADLKRVSSAHGGNNEWTSSPRSSTTLNRETPGHESSSPGAPLLHRRDSTNSTGNGRPGSKRSRSMSSSQSGPSSFGQAMTTILGLLIHAAADGIAMGASAQSGDQTLTMVVFVAIMVHKAPAAFGLCAMLMSQRLSRTSIRKAVGVFALASPLGAVLTYLLLALFFDADVASVGPAAAEPAGIDGKSIGTALAFSGGTFLFVAFHAVLELAGAEADTVPRMGGDEAGEVQILGNTVVSTNITPLKSMLNVLRAVLSEALTLYVDGHDTTRAVGESSDLLENAIGLLDGANELVFVGQDMVCAVIDAEEDRCVSVRYQEENVILVEGCGWKMAAADGRGRTMAVDHEGRVHLFDSAAMFEAASGEGVNQEEMRTRRRFTARWHGSQAQADKELAKLPNFEKVSAGNAHFVLLAQPSEGSQQQGSRVWTFGDARFGAVPLQPFEYTTVVGKLPDSDASPARRTDPTDVPYLMPVPHFDADQGFPSRIADVSAGSRHTLVLTVDGDLYGWGWNESAALLPSSSGKSSWENNIVAEPTLIPIVDPADPTAEVEIVKVVGGHERSFAITSTGRLAIAGSNEFNTLALSQRDFGTVEKKPRFEREFSQIKTEYDCVNGFQLHPWLGLPETEKSLQSALWHGCRAGEKVLDIHTSAFGTCITLEKS</sequence>
<gene>
    <name evidence="10" type="ORF">PSEUBRA_SCAF3g04227</name>
</gene>
<keyword evidence="4 9" id="KW-1133">Transmembrane helix</keyword>
<dbReference type="InterPro" id="IPR045891">
    <property type="entry name" value="ZIP9"/>
</dbReference>
<feature type="compositionally biased region" description="Polar residues" evidence="8">
    <location>
        <begin position="276"/>
        <end position="285"/>
    </location>
</feature>
<feature type="compositionally biased region" description="Basic and acidic residues" evidence="8">
    <location>
        <begin position="194"/>
        <end position="208"/>
    </location>
</feature>
<feature type="transmembrane region" description="Helical" evidence="9">
    <location>
        <begin position="6"/>
        <end position="25"/>
    </location>
</feature>
<dbReference type="GO" id="GO:0000139">
    <property type="term" value="C:Golgi membrane"/>
    <property type="evidence" value="ECO:0007669"/>
    <property type="project" value="UniProtKB-SubCell"/>
</dbReference>
<dbReference type="EMBL" id="KI545873">
    <property type="protein sequence ID" value="EST06729.1"/>
    <property type="molecule type" value="Genomic_DNA"/>
</dbReference>
<dbReference type="PANTHER" id="PTHR16133">
    <property type="entry name" value="SOLUTE CARRIER FAMILY 39 ZINC TRANSPORTER , MEMBER 9-RELATED"/>
    <property type="match status" value="1"/>
</dbReference>
<dbReference type="eggNOG" id="KOG3907">
    <property type="taxonomic scope" value="Eukaryota"/>
</dbReference>
<dbReference type="SUPFAM" id="SSF50985">
    <property type="entry name" value="RCC1/BLIP-II"/>
    <property type="match status" value="1"/>
</dbReference>
<dbReference type="PROSITE" id="PS50012">
    <property type="entry name" value="RCC1_3"/>
    <property type="match status" value="2"/>
</dbReference>
<evidence type="ECO:0000256" key="9">
    <source>
        <dbReference type="SAM" id="Phobius"/>
    </source>
</evidence>
<keyword evidence="6 9" id="KW-0472">Membrane</keyword>
<keyword evidence="3 9" id="KW-0812">Transmembrane</keyword>
<keyword evidence="11" id="KW-1185">Reference proteome</keyword>
<feature type="compositionally biased region" description="Polar residues" evidence="8">
    <location>
        <begin position="175"/>
        <end position="193"/>
    </location>
</feature>
<feature type="compositionally biased region" description="Low complexity" evidence="8">
    <location>
        <begin position="365"/>
        <end position="375"/>
    </location>
</feature>
<dbReference type="STRING" id="1365824.V5EWM8"/>
<feature type="transmembrane region" description="Helical" evidence="9">
    <location>
        <begin position="410"/>
        <end position="432"/>
    </location>
</feature>
<proteinExistence type="predicted"/>
<dbReference type="InterPro" id="IPR003689">
    <property type="entry name" value="ZIP"/>
</dbReference>
<feature type="compositionally biased region" description="Polar residues" evidence="8">
    <location>
        <begin position="311"/>
        <end position="339"/>
    </location>
</feature>
<dbReference type="GO" id="GO:0006829">
    <property type="term" value="P:zinc ion transport"/>
    <property type="evidence" value="ECO:0007669"/>
    <property type="project" value="InterPro"/>
</dbReference>
<accession>V5EWM8</accession>
<dbReference type="AlphaFoldDB" id="V5EWM8"/>
<keyword evidence="5" id="KW-0333">Golgi apparatus</keyword>
<feature type="transmembrane region" description="Helical" evidence="9">
    <location>
        <begin position="37"/>
        <end position="55"/>
    </location>
</feature>
<dbReference type="InterPro" id="IPR009091">
    <property type="entry name" value="RCC1/BLIP-II"/>
</dbReference>